<proteinExistence type="predicted"/>
<gene>
    <name evidence="1" type="ORF">ACFQ3W_02080</name>
</gene>
<dbReference type="NCBIfam" id="TIGR03793">
    <property type="entry name" value="leader_NHLP"/>
    <property type="match status" value="1"/>
</dbReference>
<dbReference type="SUPFAM" id="SSF56209">
    <property type="entry name" value="Nitrile hydratase alpha chain"/>
    <property type="match status" value="1"/>
</dbReference>
<dbReference type="InterPro" id="IPR036648">
    <property type="entry name" value="CN_Hdrase_a/SCN_Hdrase_g_sf"/>
</dbReference>
<sequence>MSTGALQSQVIQKAWQDPSFKAKLLADPKAAIQEVLGVSFPDHIKIKAVEENSDEFYLVLPQNPSGVVASDVKPNAVWGA</sequence>
<dbReference type="EMBL" id="JBHTLM010000001">
    <property type="protein sequence ID" value="MFD1175098.1"/>
    <property type="molecule type" value="Genomic_DNA"/>
</dbReference>
<comment type="caution">
    <text evidence="1">The sequence shown here is derived from an EMBL/GenBank/DDBJ whole genome shotgun (WGS) entry which is preliminary data.</text>
</comment>
<reference evidence="2" key="1">
    <citation type="journal article" date="2019" name="Int. J. Syst. Evol. Microbiol.">
        <title>The Global Catalogue of Microorganisms (GCM) 10K type strain sequencing project: providing services to taxonomists for standard genome sequencing and annotation.</title>
        <authorList>
            <consortium name="The Broad Institute Genomics Platform"/>
            <consortium name="The Broad Institute Genome Sequencing Center for Infectious Disease"/>
            <person name="Wu L."/>
            <person name="Ma J."/>
        </authorList>
    </citation>
    <scope>NUCLEOTIDE SEQUENCE [LARGE SCALE GENOMIC DNA]</scope>
    <source>
        <strain evidence="2">CCUG 59189</strain>
    </source>
</reference>
<evidence type="ECO:0000313" key="1">
    <source>
        <dbReference type="EMBL" id="MFD1175098.1"/>
    </source>
</evidence>
<accession>A0ABW3RRJ8</accession>
<dbReference type="RefSeq" id="WP_379316102.1">
    <property type="nucleotide sequence ID" value="NZ_JBHTLM010000001.1"/>
</dbReference>
<organism evidence="1 2">
    <name type="scientific">Paenibacillus puldeungensis</name>
    <dbReference type="NCBI Taxonomy" id="696536"/>
    <lineage>
        <taxon>Bacteria</taxon>
        <taxon>Bacillati</taxon>
        <taxon>Bacillota</taxon>
        <taxon>Bacilli</taxon>
        <taxon>Bacillales</taxon>
        <taxon>Paenibacillaceae</taxon>
        <taxon>Paenibacillus</taxon>
    </lineage>
</organism>
<dbReference type="Proteomes" id="UP001597262">
    <property type="component" value="Unassembled WGS sequence"/>
</dbReference>
<dbReference type="Gene3D" id="3.90.330.10">
    <property type="entry name" value="Nitrile hydratase alpha /Thiocyanate hydrolase gamma"/>
    <property type="match status" value="2"/>
</dbReference>
<name>A0ABW3RRJ8_9BACL</name>
<dbReference type="InterPro" id="IPR022513">
    <property type="entry name" value="TOMM_pelo"/>
</dbReference>
<evidence type="ECO:0000313" key="2">
    <source>
        <dbReference type="Proteomes" id="UP001597262"/>
    </source>
</evidence>
<keyword evidence="2" id="KW-1185">Reference proteome</keyword>
<protein>
    <submittedName>
        <fullName evidence="1">NHLP leader peptide family RiPP</fullName>
    </submittedName>
</protein>